<name>A0A1Y1W4Y6_9FUNG</name>
<organism evidence="1 2">
    <name type="scientific">Linderina pennispora</name>
    <dbReference type="NCBI Taxonomy" id="61395"/>
    <lineage>
        <taxon>Eukaryota</taxon>
        <taxon>Fungi</taxon>
        <taxon>Fungi incertae sedis</taxon>
        <taxon>Zoopagomycota</taxon>
        <taxon>Kickxellomycotina</taxon>
        <taxon>Kickxellomycetes</taxon>
        <taxon>Kickxellales</taxon>
        <taxon>Kickxellaceae</taxon>
        <taxon>Linderina</taxon>
    </lineage>
</organism>
<gene>
    <name evidence="1" type="ORF">DL89DRAFT_268411</name>
</gene>
<dbReference type="AlphaFoldDB" id="A0A1Y1W4Y6"/>
<proteinExistence type="predicted"/>
<protein>
    <submittedName>
        <fullName evidence="1">Uncharacterized protein</fullName>
    </submittedName>
</protein>
<evidence type="ECO:0000313" key="1">
    <source>
        <dbReference type="EMBL" id="ORX68613.1"/>
    </source>
</evidence>
<accession>A0A1Y1W4Y6</accession>
<sequence>MLLRRVLNIHKLSEAGSGLTVSTVDLMVLRTPRVRENGWEGTYPMGKCRMRGLQPPGGHKREQV</sequence>
<evidence type="ECO:0000313" key="2">
    <source>
        <dbReference type="Proteomes" id="UP000193922"/>
    </source>
</evidence>
<dbReference type="GeneID" id="63804564"/>
<dbReference type="EMBL" id="MCFD01000009">
    <property type="protein sequence ID" value="ORX68613.1"/>
    <property type="molecule type" value="Genomic_DNA"/>
</dbReference>
<comment type="caution">
    <text evidence="1">The sequence shown here is derived from an EMBL/GenBank/DDBJ whole genome shotgun (WGS) entry which is preliminary data.</text>
</comment>
<keyword evidence="2" id="KW-1185">Reference proteome</keyword>
<dbReference type="Proteomes" id="UP000193922">
    <property type="component" value="Unassembled WGS sequence"/>
</dbReference>
<dbReference type="RefSeq" id="XP_040742395.1">
    <property type="nucleotide sequence ID" value="XM_040887916.1"/>
</dbReference>
<reference evidence="1 2" key="1">
    <citation type="submission" date="2016-07" db="EMBL/GenBank/DDBJ databases">
        <title>Pervasive Adenine N6-methylation of Active Genes in Fungi.</title>
        <authorList>
            <consortium name="DOE Joint Genome Institute"/>
            <person name="Mondo S.J."/>
            <person name="Dannebaum R.O."/>
            <person name="Kuo R.C."/>
            <person name="Labutti K."/>
            <person name="Haridas S."/>
            <person name="Kuo A."/>
            <person name="Salamov A."/>
            <person name="Ahrendt S.R."/>
            <person name="Lipzen A."/>
            <person name="Sullivan W."/>
            <person name="Andreopoulos W.B."/>
            <person name="Clum A."/>
            <person name="Lindquist E."/>
            <person name="Daum C."/>
            <person name="Ramamoorthy G.K."/>
            <person name="Gryganskyi A."/>
            <person name="Culley D."/>
            <person name="Magnuson J.K."/>
            <person name="James T.Y."/>
            <person name="O'Malley M.A."/>
            <person name="Stajich J.E."/>
            <person name="Spatafora J.W."/>
            <person name="Visel A."/>
            <person name="Grigoriev I.V."/>
        </authorList>
    </citation>
    <scope>NUCLEOTIDE SEQUENCE [LARGE SCALE GENOMIC DNA]</scope>
    <source>
        <strain evidence="1 2">ATCC 12442</strain>
    </source>
</reference>